<dbReference type="Proteomes" id="UP000016935">
    <property type="component" value="Unassembled WGS sequence"/>
</dbReference>
<reference evidence="1 2" key="2">
    <citation type="journal article" date="2013" name="PLoS Genet.">
        <title>Comparative genome structure, secondary metabolite, and effector coding capacity across Cochliobolus pathogens.</title>
        <authorList>
            <person name="Condon B.J."/>
            <person name="Leng Y."/>
            <person name="Wu D."/>
            <person name="Bushley K.E."/>
            <person name="Ohm R.A."/>
            <person name="Otillar R."/>
            <person name="Martin J."/>
            <person name="Schackwitz W."/>
            <person name="Grimwood J."/>
            <person name="MohdZainudin N."/>
            <person name="Xue C."/>
            <person name="Wang R."/>
            <person name="Manning V.A."/>
            <person name="Dhillon B."/>
            <person name="Tu Z.J."/>
            <person name="Steffenson B.J."/>
            <person name="Salamov A."/>
            <person name="Sun H."/>
            <person name="Lowry S."/>
            <person name="LaButti K."/>
            <person name="Han J."/>
            <person name="Copeland A."/>
            <person name="Lindquist E."/>
            <person name="Barry K."/>
            <person name="Schmutz J."/>
            <person name="Baker S.E."/>
            <person name="Ciuffetti L.M."/>
            <person name="Grigoriev I.V."/>
            <person name="Zhong S."/>
            <person name="Turgeon B.G."/>
        </authorList>
    </citation>
    <scope>NUCLEOTIDE SEQUENCE [LARGE SCALE GENOMIC DNA]</scope>
    <source>
        <strain evidence="2">28A</strain>
    </source>
</reference>
<evidence type="ECO:0000313" key="1">
    <source>
        <dbReference type="EMBL" id="EOA83017.1"/>
    </source>
</evidence>
<keyword evidence="2" id="KW-1185">Reference proteome</keyword>
<reference evidence="1 2" key="1">
    <citation type="journal article" date="2012" name="PLoS Pathog.">
        <title>Diverse lifestyles and strategies of plant pathogenesis encoded in the genomes of eighteen Dothideomycetes fungi.</title>
        <authorList>
            <person name="Ohm R.A."/>
            <person name="Feau N."/>
            <person name="Henrissat B."/>
            <person name="Schoch C.L."/>
            <person name="Horwitz B.A."/>
            <person name="Barry K.W."/>
            <person name="Condon B.J."/>
            <person name="Copeland A.C."/>
            <person name="Dhillon B."/>
            <person name="Glaser F."/>
            <person name="Hesse C.N."/>
            <person name="Kosti I."/>
            <person name="LaButti K."/>
            <person name="Lindquist E.A."/>
            <person name="Lucas S."/>
            <person name="Salamov A.A."/>
            <person name="Bradshaw R.E."/>
            <person name="Ciuffetti L."/>
            <person name="Hamelin R.C."/>
            <person name="Kema G.H.J."/>
            <person name="Lawrence C."/>
            <person name="Scott J.A."/>
            <person name="Spatafora J.W."/>
            <person name="Turgeon B.G."/>
            <person name="de Wit P.J.G.M."/>
            <person name="Zhong S."/>
            <person name="Goodwin S.B."/>
            <person name="Grigoriev I.V."/>
        </authorList>
    </citation>
    <scope>NUCLEOTIDE SEQUENCE [LARGE SCALE GENOMIC DNA]</scope>
    <source>
        <strain evidence="2">28A</strain>
    </source>
</reference>
<name>R0K3T1_EXST2</name>
<organism evidence="1 2">
    <name type="scientific">Exserohilum turcicum (strain 28A)</name>
    <name type="common">Northern leaf blight fungus</name>
    <name type="synonym">Setosphaeria turcica</name>
    <dbReference type="NCBI Taxonomy" id="671987"/>
    <lineage>
        <taxon>Eukaryota</taxon>
        <taxon>Fungi</taxon>
        <taxon>Dikarya</taxon>
        <taxon>Ascomycota</taxon>
        <taxon>Pezizomycotina</taxon>
        <taxon>Dothideomycetes</taxon>
        <taxon>Pleosporomycetidae</taxon>
        <taxon>Pleosporales</taxon>
        <taxon>Pleosporineae</taxon>
        <taxon>Pleosporaceae</taxon>
        <taxon>Exserohilum</taxon>
    </lineage>
</organism>
<proteinExistence type="predicted"/>
<dbReference type="GeneID" id="19402618"/>
<dbReference type="RefSeq" id="XP_008029398.1">
    <property type="nucleotide sequence ID" value="XM_008031207.1"/>
</dbReference>
<dbReference type="EMBL" id="KB908844">
    <property type="protein sequence ID" value="EOA83017.1"/>
    <property type="molecule type" value="Genomic_DNA"/>
</dbReference>
<dbReference type="HOGENOM" id="CLU_872012_0_0_1"/>
<sequence>MASSSTSKLVGKEMSSTLRQNLRQNMPVHPLSQGFNSPFGDMTFPGLSDTALHPHVVNKAFTQPGFTEQWVQHEDATVHNCDTLPSQPLATHCPEQQPDAPESPTLDDIEDYLGICDFVIGREESNASILPTIQFPPPCFPDGLFSQDDCSPSSQSTGNSCPWNDAHAYLGQKLADFSSRNGRFPVNPQAQQVDSIFANRDSSVRGRLYSRCVHCANYRELDADLDTAAGSIGQRSHWPQHPTPADCGTPYGELDLSQEWVAIPHDRTTPELLAEYEIVSKDVEMPPMSPWELIASITSSSLSLLHCFRADGSPKMKCF</sequence>
<gene>
    <name evidence="1" type="ORF">SETTUDRAFT_22989</name>
</gene>
<evidence type="ECO:0000313" key="2">
    <source>
        <dbReference type="Proteomes" id="UP000016935"/>
    </source>
</evidence>
<accession>R0K3T1</accession>
<dbReference type="AlphaFoldDB" id="R0K3T1"/>
<protein>
    <submittedName>
        <fullName evidence="1">Uncharacterized protein</fullName>
    </submittedName>
</protein>